<dbReference type="PANTHER" id="PTHR35789:SF1">
    <property type="entry name" value="SPORE GERMINATION PROTEIN B3"/>
    <property type="match status" value="1"/>
</dbReference>
<comment type="caution">
    <text evidence="10">The sequence shown here is derived from an EMBL/GenBank/DDBJ whole genome shotgun (WGS) entry which is preliminary data.</text>
</comment>
<dbReference type="AlphaFoldDB" id="A0A2N5HNV5"/>
<keyword evidence="7" id="KW-0449">Lipoprotein</keyword>
<dbReference type="NCBIfam" id="TIGR02887">
    <property type="entry name" value="spore_ger_x_C"/>
    <property type="match status" value="1"/>
</dbReference>
<dbReference type="Proteomes" id="UP000234950">
    <property type="component" value="Unassembled WGS sequence"/>
</dbReference>
<dbReference type="InterPro" id="IPR057336">
    <property type="entry name" value="GerAC_N"/>
</dbReference>
<comment type="subcellular location">
    <subcellularLocation>
        <location evidence="1">Membrane</location>
        <topology evidence="1">Lipid-anchor</topology>
    </subcellularLocation>
</comment>
<dbReference type="PANTHER" id="PTHR35789">
    <property type="entry name" value="SPORE GERMINATION PROTEIN B3"/>
    <property type="match status" value="1"/>
</dbReference>
<dbReference type="GO" id="GO:0016020">
    <property type="term" value="C:membrane"/>
    <property type="evidence" value="ECO:0007669"/>
    <property type="project" value="UniProtKB-SubCell"/>
</dbReference>
<organism evidence="10 11">
    <name type="scientific">Neobacillus cucumis</name>
    <dbReference type="NCBI Taxonomy" id="1740721"/>
    <lineage>
        <taxon>Bacteria</taxon>
        <taxon>Bacillati</taxon>
        <taxon>Bacillota</taxon>
        <taxon>Bacilli</taxon>
        <taxon>Bacillales</taxon>
        <taxon>Bacillaceae</taxon>
        <taxon>Neobacillus</taxon>
    </lineage>
</organism>
<keyword evidence="5" id="KW-0472">Membrane</keyword>
<dbReference type="RefSeq" id="WP_101646956.1">
    <property type="nucleotide sequence ID" value="NZ_PGVE01000028.1"/>
</dbReference>
<dbReference type="EMBL" id="PGVE01000028">
    <property type="protein sequence ID" value="PLS07215.1"/>
    <property type="molecule type" value="Genomic_DNA"/>
</dbReference>
<dbReference type="Pfam" id="PF05504">
    <property type="entry name" value="Spore_GerAC"/>
    <property type="match status" value="1"/>
</dbReference>
<gene>
    <name evidence="10" type="ORF">CVD27_05920</name>
</gene>
<keyword evidence="6" id="KW-0564">Palmitate</keyword>
<protein>
    <submittedName>
        <fullName evidence="10">Spore gernimation protein KC</fullName>
    </submittedName>
</protein>
<accession>A0A2N5HNV5</accession>
<evidence type="ECO:0000259" key="8">
    <source>
        <dbReference type="Pfam" id="PF05504"/>
    </source>
</evidence>
<keyword evidence="11" id="KW-1185">Reference proteome</keyword>
<dbReference type="OrthoDB" id="9816067at2"/>
<name>A0A2N5HNV5_9BACI</name>
<evidence type="ECO:0000313" key="11">
    <source>
        <dbReference type="Proteomes" id="UP000234950"/>
    </source>
</evidence>
<evidence type="ECO:0000259" key="9">
    <source>
        <dbReference type="Pfam" id="PF25198"/>
    </source>
</evidence>
<dbReference type="GO" id="GO:0009847">
    <property type="term" value="P:spore germination"/>
    <property type="evidence" value="ECO:0007669"/>
    <property type="project" value="InterPro"/>
</dbReference>
<evidence type="ECO:0000256" key="4">
    <source>
        <dbReference type="ARBA" id="ARBA00022729"/>
    </source>
</evidence>
<feature type="domain" description="Spore germination protein N-terminal" evidence="9">
    <location>
        <begin position="23"/>
        <end position="199"/>
    </location>
</feature>
<dbReference type="Pfam" id="PF25198">
    <property type="entry name" value="Spore_GerAC_N"/>
    <property type="match status" value="1"/>
</dbReference>
<keyword evidence="3" id="KW-0309">Germination</keyword>
<dbReference type="InterPro" id="IPR038501">
    <property type="entry name" value="Spore_GerAC_C_sf"/>
</dbReference>
<reference evidence="10 11" key="1">
    <citation type="submission" date="2017-11" db="EMBL/GenBank/DDBJ databases">
        <title>Comparitive Functional Genomics of Dry Heat Resistant strains isolated from the Viking Spacecraft.</title>
        <authorList>
            <person name="Seuylemezian A."/>
            <person name="Cooper K."/>
            <person name="Vaishampayan P."/>
        </authorList>
    </citation>
    <scope>NUCLEOTIDE SEQUENCE [LARGE SCALE GENOMIC DNA]</scope>
    <source>
        <strain evidence="10 11">V32-6</strain>
    </source>
</reference>
<dbReference type="PROSITE" id="PS51257">
    <property type="entry name" value="PROKAR_LIPOPROTEIN"/>
    <property type="match status" value="1"/>
</dbReference>
<dbReference type="InterPro" id="IPR046953">
    <property type="entry name" value="Spore_GerAC-like_C"/>
</dbReference>
<feature type="domain" description="Spore germination GerAC-like C-terminal" evidence="8">
    <location>
        <begin position="228"/>
        <end position="392"/>
    </location>
</feature>
<proteinExistence type="inferred from homology"/>
<evidence type="ECO:0000313" key="10">
    <source>
        <dbReference type="EMBL" id="PLS07215.1"/>
    </source>
</evidence>
<dbReference type="Gene3D" id="3.30.300.210">
    <property type="entry name" value="Nutrient germinant receptor protein C, domain 3"/>
    <property type="match status" value="1"/>
</dbReference>
<evidence type="ECO:0000256" key="7">
    <source>
        <dbReference type="ARBA" id="ARBA00023288"/>
    </source>
</evidence>
<comment type="similarity">
    <text evidence="2">Belongs to the GerABKC lipoprotein family.</text>
</comment>
<dbReference type="Gene3D" id="6.20.190.10">
    <property type="entry name" value="Nutrient germinant receptor protein C, domain 1"/>
    <property type="match status" value="1"/>
</dbReference>
<keyword evidence="4" id="KW-0732">Signal</keyword>
<evidence type="ECO:0000256" key="2">
    <source>
        <dbReference type="ARBA" id="ARBA00007886"/>
    </source>
</evidence>
<evidence type="ECO:0000256" key="5">
    <source>
        <dbReference type="ARBA" id="ARBA00023136"/>
    </source>
</evidence>
<evidence type="ECO:0000256" key="3">
    <source>
        <dbReference type="ARBA" id="ARBA00022544"/>
    </source>
</evidence>
<sequence length="404" mass="45164">MKKGLIILTILVMLLPLLTACWNQKELTDLAFVMAMGIDKGKDKKFKVSFQLVNPGNVTAGQGAGGGGGQGLPIAVYRSTGDTITEAARNATKKVSRRLYYAHTNVVVVSEEIAKKELIYILDALDRDPEFRTTTEMVVARGCSAEEIVTTLTILDRLPVNKITKQIKASEAMLGENTSVNIDDFILGVVSKGKQPFLNGYRLIGDKPKARTADNLTKTTTDAYLASDGIAVFYQTKLHGWLDKEKARGVVWLRDKIKSTDINVEWKKKKKAIVVAPLRSKTKISIKFIHQKPVINIAIESEGWISEANTDIDLNNPEIISKIDKLVEKEITKEILTTVKAAQKLKCDIFGFGDRVHLSYPKRWKKLEGNWPEEFANLNVNVKTNFYIRREGIRTLPIWSTMGK</sequence>
<evidence type="ECO:0000256" key="6">
    <source>
        <dbReference type="ARBA" id="ARBA00023139"/>
    </source>
</evidence>
<evidence type="ECO:0000256" key="1">
    <source>
        <dbReference type="ARBA" id="ARBA00004635"/>
    </source>
</evidence>
<dbReference type="InterPro" id="IPR008844">
    <property type="entry name" value="Spore_GerAC-like"/>
</dbReference>